<keyword evidence="1" id="KW-0175">Coiled coil</keyword>
<sequence>MSWFSKISLKLRKRNSSKKAFFKNLLNKLKKDENLLIKCRADLEFKIQQEMLYIKKIEYYDYEKIDAAMIRKELMEKQLERIDEALAKVKCKIEIYEKSLEAFKCLKKKKYMSIDNVKNEFSIILSKSRFFDTLKQDDDDDDDDELEQELAQLMGFSKSSDTIVESSQINYKKRRAPQPIIT</sequence>
<dbReference type="Proteomes" id="UP000639338">
    <property type="component" value="Unassembled WGS sequence"/>
</dbReference>
<evidence type="ECO:0000313" key="3">
    <source>
        <dbReference type="Proteomes" id="UP000639338"/>
    </source>
</evidence>
<feature type="coiled-coil region" evidence="1">
    <location>
        <begin position="65"/>
        <end position="99"/>
    </location>
</feature>
<dbReference type="Gene3D" id="1.10.287.1060">
    <property type="entry name" value="ESAT-6-like"/>
    <property type="match status" value="1"/>
</dbReference>
<organism evidence="2 3">
    <name type="scientific">Aphidius gifuensis</name>
    <name type="common">Parasitoid wasp</name>
    <dbReference type="NCBI Taxonomy" id="684658"/>
    <lineage>
        <taxon>Eukaryota</taxon>
        <taxon>Metazoa</taxon>
        <taxon>Ecdysozoa</taxon>
        <taxon>Arthropoda</taxon>
        <taxon>Hexapoda</taxon>
        <taxon>Insecta</taxon>
        <taxon>Pterygota</taxon>
        <taxon>Neoptera</taxon>
        <taxon>Endopterygota</taxon>
        <taxon>Hymenoptera</taxon>
        <taxon>Apocrita</taxon>
        <taxon>Ichneumonoidea</taxon>
        <taxon>Braconidae</taxon>
        <taxon>Aphidiinae</taxon>
        <taxon>Aphidius</taxon>
    </lineage>
</organism>
<name>A0A834XWF1_APHGI</name>
<dbReference type="EMBL" id="JACMRX010000002">
    <property type="protein sequence ID" value="KAF7994753.1"/>
    <property type="molecule type" value="Genomic_DNA"/>
</dbReference>
<protein>
    <submittedName>
        <fullName evidence="2">Uncharacterized protein</fullName>
    </submittedName>
</protein>
<keyword evidence="3" id="KW-1185">Reference proteome</keyword>
<proteinExistence type="predicted"/>
<gene>
    <name evidence="2" type="ORF">HCN44_004225</name>
</gene>
<accession>A0A834XWF1</accession>
<reference evidence="2 3" key="1">
    <citation type="submission" date="2020-08" db="EMBL/GenBank/DDBJ databases">
        <title>Aphidius gifuensis genome sequencing and assembly.</title>
        <authorList>
            <person name="Du Z."/>
        </authorList>
    </citation>
    <scope>NUCLEOTIDE SEQUENCE [LARGE SCALE GENOMIC DNA]</scope>
    <source>
        <strain evidence="2">YNYX2018</strain>
        <tissue evidence="2">Adults</tissue>
    </source>
</reference>
<evidence type="ECO:0000313" key="2">
    <source>
        <dbReference type="EMBL" id="KAF7994753.1"/>
    </source>
</evidence>
<dbReference type="AlphaFoldDB" id="A0A834XWF1"/>
<evidence type="ECO:0000256" key="1">
    <source>
        <dbReference type="SAM" id="Coils"/>
    </source>
</evidence>
<comment type="caution">
    <text evidence="2">The sequence shown here is derived from an EMBL/GenBank/DDBJ whole genome shotgun (WGS) entry which is preliminary data.</text>
</comment>